<evidence type="ECO:0000313" key="7">
    <source>
        <dbReference type="EMBL" id="GBN78452.1"/>
    </source>
</evidence>
<organism evidence="7 8">
    <name type="scientific">Araneus ventricosus</name>
    <name type="common">Orbweaver spider</name>
    <name type="synonym">Epeira ventricosa</name>
    <dbReference type="NCBI Taxonomy" id="182803"/>
    <lineage>
        <taxon>Eukaryota</taxon>
        <taxon>Metazoa</taxon>
        <taxon>Ecdysozoa</taxon>
        <taxon>Arthropoda</taxon>
        <taxon>Chelicerata</taxon>
        <taxon>Arachnida</taxon>
        <taxon>Araneae</taxon>
        <taxon>Araneomorphae</taxon>
        <taxon>Entelegynae</taxon>
        <taxon>Araneoidea</taxon>
        <taxon>Araneidae</taxon>
        <taxon>Araneus</taxon>
    </lineage>
</organism>
<feature type="domain" description="Reverse transcriptase/retrotransposon-derived protein RNase H-like" evidence="6">
    <location>
        <begin position="64"/>
        <end position="157"/>
    </location>
</feature>
<dbReference type="Pfam" id="PF17919">
    <property type="entry name" value="RT_RNaseH_2"/>
    <property type="match status" value="1"/>
</dbReference>
<keyword evidence="8" id="KW-1185">Reference proteome</keyword>
<dbReference type="CDD" id="cd09274">
    <property type="entry name" value="RNase_HI_RT_Ty3"/>
    <property type="match status" value="1"/>
</dbReference>
<dbReference type="OrthoDB" id="10030726at2759"/>
<dbReference type="PANTHER" id="PTHR37984:SF5">
    <property type="entry name" value="PROTEIN NYNRIN-LIKE"/>
    <property type="match status" value="1"/>
</dbReference>
<dbReference type="InterPro" id="IPR041577">
    <property type="entry name" value="RT_RNaseH_2"/>
</dbReference>
<keyword evidence="3" id="KW-0378">Hydrolase</keyword>
<evidence type="ECO:0000256" key="3">
    <source>
        <dbReference type="ARBA" id="ARBA00022759"/>
    </source>
</evidence>
<evidence type="ECO:0000256" key="1">
    <source>
        <dbReference type="ARBA" id="ARBA00022695"/>
    </source>
</evidence>
<keyword evidence="2" id="KW-0540">Nuclease</keyword>
<evidence type="ECO:0000256" key="5">
    <source>
        <dbReference type="ARBA" id="ARBA00023268"/>
    </source>
</evidence>
<evidence type="ECO:0000256" key="2">
    <source>
        <dbReference type="ARBA" id="ARBA00022722"/>
    </source>
</evidence>
<gene>
    <name evidence="7" type="primary">TY3B-I_347</name>
    <name evidence="7" type="ORF">AVEN_119240_1</name>
</gene>
<keyword evidence="1" id="KW-0808">Transferase</keyword>
<sequence length="244" mass="28398">MFVSDTLSRAPVLKNHTEEDSIVLSVLDSLPISDIKLQEISNANKSDPTVQELKSLLECGWNSKKCQKSFKSLKQALKFSPVSTHPQTDKDFILYTSNEGIGAALSKNIENEECVIDYFSKSLGKPKRKYCVTRTELLAIVKSIEHFHHYLYGQKFFLRTDYANLRCLLNFKEPEGHIVHWIQKFQEYDFEFKHSKGISHGNADVLSRRPLKESYKHCREKVRNEIRHFRESFNNDNCEHLIVM</sequence>
<keyword evidence="3" id="KW-0255">Endonuclease</keyword>
<proteinExistence type="predicted"/>
<evidence type="ECO:0000313" key="8">
    <source>
        <dbReference type="Proteomes" id="UP000499080"/>
    </source>
</evidence>
<dbReference type="InterPro" id="IPR043502">
    <property type="entry name" value="DNA/RNA_pol_sf"/>
</dbReference>
<keyword evidence="1" id="KW-0548">Nucleotidyltransferase</keyword>
<dbReference type="Proteomes" id="UP000499080">
    <property type="component" value="Unassembled WGS sequence"/>
</dbReference>
<dbReference type="AlphaFoldDB" id="A0A4Y2RRK4"/>
<dbReference type="InterPro" id="IPR050951">
    <property type="entry name" value="Retrovirus_Pol_polyprotein"/>
</dbReference>
<dbReference type="GO" id="GO:0003964">
    <property type="term" value="F:RNA-directed DNA polymerase activity"/>
    <property type="evidence" value="ECO:0007669"/>
    <property type="project" value="UniProtKB-KW"/>
</dbReference>
<keyword evidence="4" id="KW-0695">RNA-directed DNA polymerase</keyword>
<dbReference type="EMBL" id="BGPR01018181">
    <property type="protein sequence ID" value="GBN78452.1"/>
    <property type="molecule type" value="Genomic_DNA"/>
</dbReference>
<dbReference type="GO" id="GO:0004519">
    <property type="term" value="F:endonuclease activity"/>
    <property type="evidence" value="ECO:0007669"/>
    <property type="project" value="UniProtKB-KW"/>
</dbReference>
<name>A0A4Y2RRK4_ARAVE</name>
<keyword evidence="5" id="KW-0511">Multifunctional enzyme</keyword>
<protein>
    <submittedName>
        <fullName evidence="7">Transposon Ty3-I Gag-Pol polyprotein</fullName>
    </submittedName>
</protein>
<reference evidence="7 8" key="1">
    <citation type="journal article" date="2019" name="Sci. Rep.">
        <title>Orb-weaving spider Araneus ventricosus genome elucidates the spidroin gene catalogue.</title>
        <authorList>
            <person name="Kono N."/>
            <person name="Nakamura H."/>
            <person name="Ohtoshi R."/>
            <person name="Moran D.A.P."/>
            <person name="Shinohara A."/>
            <person name="Yoshida Y."/>
            <person name="Fujiwara M."/>
            <person name="Mori M."/>
            <person name="Tomita M."/>
            <person name="Arakawa K."/>
        </authorList>
    </citation>
    <scope>NUCLEOTIDE SEQUENCE [LARGE SCALE GENOMIC DNA]</scope>
</reference>
<evidence type="ECO:0000256" key="4">
    <source>
        <dbReference type="ARBA" id="ARBA00022918"/>
    </source>
</evidence>
<dbReference type="PANTHER" id="PTHR37984">
    <property type="entry name" value="PROTEIN CBG26694"/>
    <property type="match status" value="1"/>
</dbReference>
<comment type="caution">
    <text evidence="7">The sequence shown here is derived from an EMBL/GenBank/DDBJ whole genome shotgun (WGS) entry which is preliminary data.</text>
</comment>
<dbReference type="FunFam" id="3.10.20.370:FF:000001">
    <property type="entry name" value="Retrovirus-related Pol polyprotein from transposon 17.6-like protein"/>
    <property type="match status" value="1"/>
</dbReference>
<evidence type="ECO:0000259" key="6">
    <source>
        <dbReference type="Pfam" id="PF17919"/>
    </source>
</evidence>
<dbReference type="SUPFAM" id="SSF56672">
    <property type="entry name" value="DNA/RNA polymerases"/>
    <property type="match status" value="1"/>
</dbReference>
<accession>A0A4Y2RRK4</accession>